<dbReference type="Proteomes" id="UP000188354">
    <property type="component" value="Chromosome LG09"/>
</dbReference>
<dbReference type="Gramene" id="OIW05404">
    <property type="protein sequence ID" value="OIW05404"/>
    <property type="gene ID" value="TanjilG_28869"/>
</dbReference>
<keyword evidence="2" id="KW-0378">Hydrolase</keyword>
<dbReference type="PANTHER" id="PTHR12305">
    <property type="entry name" value="PHOSPHATASE WITH HOMOLOGY TO TENSIN"/>
    <property type="match status" value="1"/>
</dbReference>
<dbReference type="GO" id="GO:0005829">
    <property type="term" value="C:cytosol"/>
    <property type="evidence" value="ECO:0007669"/>
    <property type="project" value="TreeGrafter"/>
</dbReference>
<dbReference type="InterPro" id="IPR014020">
    <property type="entry name" value="Tensin_C2-dom"/>
</dbReference>
<dbReference type="Pfam" id="PF10409">
    <property type="entry name" value="PTEN_C2"/>
    <property type="match status" value="1"/>
</dbReference>
<evidence type="ECO:0000259" key="5">
    <source>
        <dbReference type="PROSITE" id="PS50056"/>
    </source>
</evidence>
<dbReference type="InterPro" id="IPR029021">
    <property type="entry name" value="Prot-tyrosine_phosphatase-like"/>
</dbReference>
<proteinExistence type="inferred from homology"/>
<gene>
    <name evidence="8" type="ORF">TanjilG_28869</name>
</gene>
<dbReference type="PROSITE" id="PS51181">
    <property type="entry name" value="PPASE_TENSIN"/>
    <property type="match status" value="2"/>
</dbReference>
<feature type="domain" description="C2 tensin-type" evidence="7">
    <location>
        <begin position="241"/>
        <end position="426"/>
    </location>
</feature>
<dbReference type="InterPro" id="IPR051281">
    <property type="entry name" value="Dual-spec_lipid-protein_phosph"/>
</dbReference>
<organism evidence="8 9">
    <name type="scientific">Lupinus angustifolius</name>
    <name type="common">Narrow-leaved blue lupine</name>
    <dbReference type="NCBI Taxonomy" id="3871"/>
    <lineage>
        <taxon>Eukaryota</taxon>
        <taxon>Viridiplantae</taxon>
        <taxon>Streptophyta</taxon>
        <taxon>Embryophyta</taxon>
        <taxon>Tracheophyta</taxon>
        <taxon>Spermatophyta</taxon>
        <taxon>Magnoliopsida</taxon>
        <taxon>eudicotyledons</taxon>
        <taxon>Gunneridae</taxon>
        <taxon>Pentapetalae</taxon>
        <taxon>rosids</taxon>
        <taxon>fabids</taxon>
        <taxon>Fabales</taxon>
        <taxon>Fabaceae</taxon>
        <taxon>Papilionoideae</taxon>
        <taxon>50 kb inversion clade</taxon>
        <taxon>genistoids sensu lato</taxon>
        <taxon>core genistoids</taxon>
        <taxon>Genisteae</taxon>
        <taxon>Lupinus</taxon>
    </lineage>
</organism>
<dbReference type="GO" id="GO:0046856">
    <property type="term" value="P:phosphatidylinositol dephosphorylation"/>
    <property type="evidence" value="ECO:0007669"/>
    <property type="project" value="TreeGrafter"/>
</dbReference>
<protein>
    <recommendedName>
        <fullName evidence="10">Phosphatidylinositol-3,4,5-trisphosphate 3-phosphatase</fullName>
    </recommendedName>
</protein>
<evidence type="ECO:0000313" key="8">
    <source>
        <dbReference type="EMBL" id="OIW05404.1"/>
    </source>
</evidence>
<keyword evidence="4" id="KW-0443">Lipid metabolism</keyword>
<dbReference type="PROSITE" id="PS50056">
    <property type="entry name" value="TYR_PHOSPHATASE_2"/>
    <property type="match status" value="1"/>
</dbReference>
<evidence type="ECO:0000259" key="7">
    <source>
        <dbReference type="PROSITE" id="PS51182"/>
    </source>
</evidence>
<dbReference type="InterPro" id="IPR016130">
    <property type="entry name" value="Tyr_Pase_AS"/>
</dbReference>
<dbReference type="PROSITE" id="PS00383">
    <property type="entry name" value="TYR_PHOSPHATASE_1"/>
    <property type="match status" value="1"/>
</dbReference>
<dbReference type="GO" id="GO:0004725">
    <property type="term" value="F:protein tyrosine phosphatase activity"/>
    <property type="evidence" value="ECO:0007669"/>
    <property type="project" value="TreeGrafter"/>
</dbReference>
<dbReference type="AlphaFoldDB" id="A0A4P1R9T6"/>
<name>A0A4P1R9T6_LUPAN</name>
<comment type="similarity">
    <text evidence="1">Belongs to the PTEN phosphatase protein family.</text>
</comment>
<dbReference type="CDD" id="cd14509">
    <property type="entry name" value="PTP_PTEN"/>
    <property type="match status" value="1"/>
</dbReference>
<dbReference type="SMART" id="SM01326">
    <property type="entry name" value="PTEN_C2"/>
    <property type="match status" value="2"/>
</dbReference>
<accession>A0A4P1R9T6</accession>
<dbReference type="InterPro" id="IPR035892">
    <property type="entry name" value="C2_domain_sf"/>
</dbReference>
<dbReference type="Pfam" id="PF22785">
    <property type="entry name" value="Tc-R-P"/>
    <property type="match status" value="1"/>
</dbReference>
<evidence type="ECO:0000256" key="1">
    <source>
        <dbReference type="ARBA" id="ARBA00007881"/>
    </source>
</evidence>
<sequence>MGLKISKPGQPKINHRLSLQDHMINYLAKNFIRNLVSKQRRRMLIAGYDLDMSYITDRVLAMSFPSERMRAMYRNPLWQVKSVLDMRHQDHYKIYNLCIEESYDPTHFYGRVEAYPFDDNHVPPLEMIKAFCESVDSWLSSDPKNIAVIHCMAGKGRTGLMVCAYLTYCGMSADEALQLYADRRTTNNEGVSIPSQRRYVGYWESVLSVPRGAGNGAPIVNLPPSCSRELRRIRLYDTVNIDTVFFVISELQQVPNQVYRPSVEVSRSCCRQVKKGYQRTNSPRYYISYVEGDENGNQTEQEEPRIVVQMDTESPIIYKKSCLDHYFDQPIKVTGDVRVIFYEKMIGGRLFYCCFNTAFIRNSLLQAGKGRTGLMVCAYLTYCGMSADEALQLYADRRTTNNEGVSIPSQRRYVGYWESVLSVPRGAGNGAPIVNLPPSCSRELRRIRLYDTVNIDTVFFVISELQQVPNQVYRPSVEVSRSCCRQVKKGYQRTNSPRYYISYVEGDENGNQTEQEEPRIVVQMDTESPIIYKKSCLDHYFDQPIKVTGDVRVIFYEKMIGGRLFYCCFNTAFIRNSLLQLTIRDLDKVGKKGRSICGPAFCVELLFGPANTGLSSSSISIGDTFSDDTF</sequence>
<dbReference type="InterPro" id="IPR045101">
    <property type="entry name" value="PTP_PTEN"/>
</dbReference>
<dbReference type="EMBL" id="CM007369">
    <property type="protein sequence ID" value="OIW05404.1"/>
    <property type="molecule type" value="Genomic_DNA"/>
</dbReference>
<dbReference type="Gene3D" id="2.60.40.1110">
    <property type="match status" value="1"/>
</dbReference>
<dbReference type="OrthoDB" id="266663at2759"/>
<evidence type="ECO:0008006" key="10">
    <source>
        <dbReference type="Google" id="ProtNLM"/>
    </source>
</evidence>
<dbReference type="PROSITE" id="PS51182">
    <property type="entry name" value="C2_TENSIN"/>
    <property type="match status" value="2"/>
</dbReference>
<dbReference type="GO" id="GO:0016314">
    <property type="term" value="F:phosphatidylinositol-3,4,5-trisphosphate 3-phosphatase activity"/>
    <property type="evidence" value="ECO:0007669"/>
    <property type="project" value="TreeGrafter"/>
</dbReference>
<dbReference type="SUPFAM" id="SSF52799">
    <property type="entry name" value="(Phosphotyrosine protein) phosphatases II"/>
    <property type="match status" value="2"/>
</dbReference>
<feature type="domain" description="Phosphatase tensin-type" evidence="6">
    <location>
        <begin position="236"/>
        <end position="424"/>
    </location>
</feature>
<evidence type="ECO:0000259" key="6">
    <source>
        <dbReference type="PROSITE" id="PS51181"/>
    </source>
</evidence>
<dbReference type="InterPro" id="IPR029023">
    <property type="entry name" value="Tensin_phosphatase"/>
</dbReference>
<dbReference type="STRING" id="3871.A0A4P1R9T6"/>
<dbReference type="FunFam" id="3.90.190.10:FF:000029">
    <property type="entry name" value="Phosphatidylinositol 3,4,5-trisphosphate 3-phosphatase and dual-specificity protein phosphatase PTEN"/>
    <property type="match status" value="1"/>
</dbReference>
<feature type="domain" description="Tyrosine specific protein phosphatases" evidence="5">
    <location>
        <begin position="129"/>
        <end position="184"/>
    </location>
</feature>
<evidence type="ECO:0000256" key="2">
    <source>
        <dbReference type="ARBA" id="ARBA00022801"/>
    </source>
</evidence>
<evidence type="ECO:0000256" key="4">
    <source>
        <dbReference type="ARBA" id="ARBA00023098"/>
    </source>
</evidence>
<evidence type="ECO:0000313" key="9">
    <source>
        <dbReference type="Proteomes" id="UP000188354"/>
    </source>
</evidence>
<feature type="domain" description="C2 tensin-type" evidence="7">
    <location>
        <begin position="455"/>
        <end position="610"/>
    </location>
</feature>
<dbReference type="PANTHER" id="PTHR12305:SF60">
    <property type="entry name" value="PHOSPHATIDYLINOSITOL 3,4,5-TRISPHOSPHATE 3-PHOSPHATASE TPTE2-RELATED"/>
    <property type="match status" value="1"/>
</dbReference>
<reference evidence="8 9" key="1">
    <citation type="journal article" date="2017" name="Plant Biotechnol. J.">
        <title>A comprehensive draft genome sequence for lupin (Lupinus angustifolius), an emerging health food: insights into plant-microbe interactions and legume evolution.</title>
        <authorList>
            <person name="Hane J.K."/>
            <person name="Ming Y."/>
            <person name="Kamphuis L.G."/>
            <person name="Nelson M.N."/>
            <person name="Garg G."/>
            <person name="Atkins C.A."/>
            <person name="Bayer P.E."/>
            <person name="Bravo A."/>
            <person name="Bringans S."/>
            <person name="Cannon S."/>
            <person name="Edwards D."/>
            <person name="Foley R."/>
            <person name="Gao L.L."/>
            <person name="Harrison M.J."/>
            <person name="Huang W."/>
            <person name="Hurgobin B."/>
            <person name="Li S."/>
            <person name="Liu C.W."/>
            <person name="McGrath A."/>
            <person name="Morahan G."/>
            <person name="Murray J."/>
            <person name="Weller J."/>
            <person name="Jian J."/>
            <person name="Singh K.B."/>
        </authorList>
    </citation>
    <scope>NUCLEOTIDE SEQUENCE [LARGE SCALE GENOMIC DNA]</scope>
    <source>
        <strain evidence="9">cv. Tanjil</strain>
        <tissue evidence="8">Whole plant</tissue>
    </source>
</reference>
<dbReference type="SUPFAM" id="SSF49562">
    <property type="entry name" value="C2 domain (Calcium/lipid-binding domain, CaLB)"/>
    <property type="match status" value="2"/>
</dbReference>
<evidence type="ECO:0000256" key="3">
    <source>
        <dbReference type="ARBA" id="ARBA00022912"/>
    </source>
</evidence>
<dbReference type="KEGG" id="lang:109356150"/>
<dbReference type="Gene3D" id="3.90.190.10">
    <property type="entry name" value="Protein tyrosine phosphatase superfamily"/>
    <property type="match status" value="2"/>
</dbReference>
<keyword evidence="9" id="KW-1185">Reference proteome</keyword>
<keyword evidence="3" id="KW-0904">Protein phosphatase</keyword>
<feature type="domain" description="Phosphatase tensin-type" evidence="6">
    <location>
        <begin position="41"/>
        <end position="210"/>
    </location>
</feature>
<dbReference type="InterPro" id="IPR000387">
    <property type="entry name" value="Tyr_Pase_dom"/>
</dbReference>